<feature type="signal peptide" evidence="2">
    <location>
        <begin position="1"/>
        <end position="19"/>
    </location>
</feature>
<evidence type="ECO:0000256" key="2">
    <source>
        <dbReference type="SAM" id="SignalP"/>
    </source>
</evidence>
<feature type="chain" id="PRO_5037180664" evidence="2">
    <location>
        <begin position="20"/>
        <end position="465"/>
    </location>
</feature>
<name>A0A923MM80_9BURK</name>
<dbReference type="AlphaFoldDB" id="A0A923MM80"/>
<sequence>MSRVRILAAAWLLCGAAMAADEPTPSSFAWRGTLETPGQGLVRVPVPADALARLQSPVAADVRVFDAAGQAVPFTLVAPRAPEAQARRQTATFTALPLHAAPAGGKLPPGAVQLRIEENGERRSLWVQMGQDAKAAEPAGAQRLPAALFDTRGQQDPVTGLVVRARIPDNVPVRLTFATSPDLEAWTPAPVSGRIYRFAGEGAPAQDTLELRAPLALRDRYLRVDWSGHEGVSVEALTGLLAPAKPDPERPAAVLGTPAADGASALEWQLPFATPLAGLAFTTSRGNTVLPLRVLGRNRPSEPWRVLAQAVVYRLGSNGQESTNTPVLLGRPSVRWLRVEATHGARIEGIPLEVRALFDPVDVVFAAGGATPYLLAAGHPAAKPVALPASLLAATTSTPLDALPPARVGAVQGGPAGEGPLGWLPRHVEPKTAGLWAVLLLGVLVLGGVAWGLLRQLQASAPRQE</sequence>
<keyword evidence="1" id="KW-0472">Membrane</keyword>
<reference evidence="3" key="1">
    <citation type="submission" date="2020-08" db="EMBL/GenBank/DDBJ databases">
        <title>Ramlibacter sp. USB13 16S ribosomal RNA gene genome sequencing and assembly.</title>
        <authorList>
            <person name="Kang M."/>
        </authorList>
    </citation>
    <scope>NUCLEOTIDE SEQUENCE</scope>
    <source>
        <strain evidence="3">USB13</strain>
    </source>
</reference>
<protein>
    <submittedName>
        <fullName evidence="3">DUF3999 family protein</fullName>
    </submittedName>
</protein>
<dbReference type="Pfam" id="PF13163">
    <property type="entry name" value="DUF3999"/>
    <property type="match status" value="1"/>
</dbReference>
<dbReference type="EMBL" id="JACORT010000001">
    <property type="protein sequence ID" value="MBC5781605.1"/>
    <property type="molecule type" value="Genomic_DNA"/>
</dbReference>
<evidence type="ECO:0000313" key="4">
    <source>
        <dbReference type="Proteomes" id="UP000608513"/>
    </source>
</evidence>
<keyword evidence="4" id="KW-1185">Reference proteome</keyword>
<organism evidence="3 4">
    <name type="scientific">Ramlibacter cellulosilyticus</name>
    <dbReference type="NCBI Taxonomy" id="2764187"/>
    <lineage>
        <taxon>Bacteria</taxon>
        <taxon>Pseudomonadati</taxon>
        <taxon>Pseudomonadota</taxon>
        <taxon>Betaproteobacteria</taxon>
        <taxon>Burkholderiales</taxon>
        <taxon>Comamonadaceae</taxon>
        <taxon>Ramlibacter</taxon>
    </lineage>
</organism>
<gene>
    <name evidence="3" type="ORF">H8N03_01535</name>
</gene>
<keyword evidence="1" id="KW-1133">Transmembrane helix</keyword>
<evidence type="ECO:0000256" key="1">
    <source>
        <dbReference type="SAM" id="Phobius"/>
    </source>
</evidence>
<dbReference type="InterPro" id="IPR025060">
    <property type="entry name" value="DUF3999"/>
</dbReference>
<dbReference type="RefSeq" id="WP_187074357.1">
    <property type="nucleotide sequence ID" value="NZ_JACORT010000001.1"/>
</dbReference>
<accession>A0A923MM80</accession>
<keyword evidence="1" id="KW-0812">Transmembrane</keyword>
<proteinExistence type="predicted"/>
<keyword evidence="2" id="KW-0732">Signal</keyword>
<feature type="transmembrane region" description="Helical" evidence="1">
    <location>
        <begin position="433"/>
        <end position="454"/>
    </location>
</feature>
<comment type="caution">
    <text evidence="3">The sequence shown here is derived from an EMBL/GenBank/DDBJ whole genome shotgun (WGS) entry which is preliminary data.</text>
</comment>
<dbReference type="Proteomes" id="UP000608513">
    <property type="component" value="Unassembled WGS sequence"/>
</dbReference>
<evidence type="ECO:0000313" key="3">
    <source>
        <dbReference type="EMBL" id="MBC5781605.1"/>
    </source>
</evidence>